<dbReference type="InterPro" id="IPR001584">
    <property type="entry name" value="Integrase_cat-core"/>
</dbReference>
<dbReference type="InterPro" id="IPR012337">
    <property type="entry name" value="RNaseH-like_sf"/>
</dbReference>
<dbReference type="PROSITE" id="PS50994">
    <property type="entry name" value="INTEGRASE"/>
    <property type="match status" value="1"/>
</dbReference>
<evidence type="ECO:0000313" key="3">
    <source>
        <dbReference type="EMBL" id="MBW0472428.1"/>
    </source>
</evidence>
<dbReference type="Gene3D" id="1.10.340.70">
    <property type="match status" value="1"/>
</dbReference>
<dbReference type="AlphaFoldDB" id="A0A9Q3BW80"/>
<dbReference type="PANTHER" id="PTHR37984:SF5">
    <property type="entry name" value="PROTEIN NYNRIN-LIKE"/>
    <property type="match status" value="1"/>
</dbReference>
<reference evidence="3" key="1">
    <citation type="submission" date="2021-03" db="EMBL/GenBank/DDBJ databases">
        <title>Draft genome sequence of rust myrtle Austropuccinia psidii MF-1, a brazilian biotype.</title>
        <authorList>
            <person name="Quecine M.C."/>
            <person name="Pachon D.M.R."/>
            <person name="Bonatelli M.L."/>
            <person name="Correr F.H."/>
            <person name="Franceschini L.M."/>
            <person name="Leite T.F."/>
            <person name="Margarido G.R.A."/>
            <person name="Almeida C.A."/>
            <person name="Ferrarezi J.A."/>
            <person name="Labate C.A."/>
        </authorList>
    </citation>
    <scope>NUCLEOTIDE SEQUENCE</scope>
    <source>
        <strain evidence="3">MF-1</strain>
    </source>
</reference>
<comment type="caution">
    <text evidence="3">The sequence shown here is derived from an EMBL/GenBank/DDBJ whole genome shotgun (WGS) entry which is preliminary data.</text>
</comment>
<dbReference type="GO" id="GO:0015074">
    <property type="term" value="P:DNA integration"/>
    <property type="evidence" value="ECO:0007669"/>
    <property type="project" value="InterPro"/>
</dbReference>
<evidence type="ECO:0000259" key="2">
    <source>
        <dbReference type="PROSITE" id="PS50994"/>
    </source>
</evidence>
<dbReference type="InterPro" id="IPR050951">
    <property type="entry name" value="Retrovirus_Pol_polyprotein"/>
</dbReference>
<dbReference type="InterPro" id="IPR041588">
    <property type="entry name" value="Integrase_H2C2"/>
</dbReference>
<organism evidence="3 4">
    <name type="scientific">Austropuccinia psidii MF-1</name>
    <dbReference type="NCBI Taxonomy" id="1389203"/>
    <lineage>
        <taxon>Eukaryota</taxon>
        <taxon>Fungi</taxon>
        <taxon>Dikarya</taxon>
        <taxon>Basidiomycota</taxon>
        <taxon>Pucciniomycotina</taxon>
        <taxon>Pucciniomycetes</taxon>
        <taxon>Pucciniales</taxon>
        <taxon>Sphaerophragmiaceae</taxon>
        <taxon>Austropuccinia</taxon>
    </lineage>
</organism>
<dbReference type="EMBL" id="AVOT02003087">
    <property type="protein sequence ID" value="MBW0472428.1"/>
    <property type="molecule type" value="Genomic_DNA"/>
</dbReference>
<gene>
    <name evidence="3" type="ORF">O181_012143</name>
</gene>
<feature type="domain" description="Integrase catalytic" evidence="2">
    <location>
        <begin position="76"/>
        <end position="182"/>
    </location>
</feature>
<dbReference type="Gene3D" id="3.30.420.10">
    <property type="entry name" value="Ribonuclease H-like superfamily/Ribonuclease H"/>
    <property type="match status" value="1"/>
</dbReference>
<evidence type="ECO:0000313" key="4">
    <source>
        <dbReference type="Proteomes" id="UP000765509"/>
    </source>
</evidence>
<dbReference type="GO" id="GO:0003723">
    <property type="term" value="F:RNA binding"/>
    <property type="evidence" value="ECO:0007669"/>
    <property type="project" value="UniProtKB-KW"/>
</dbReference>
<accession>A0A9Q3BW80</accession>
<dbReference type="PANTHER" id="PTHR37984">
    <property type="entry name" value="PROTEIN CBG26694"/>
    <property type="match status" value="1"/>
</dbReference>
<dbReference type="SUPFAM" id="SSF53098">
    <property type="entry name" value="Ribonuclease H-like"/>
    <property type="match status" value="1"/>
</dbReference>
<protein>
    <recommendedName>
        <fullName evidence="2">Integrase catalytic domain-containing protein</fullName>
    </recommendedName>
</protein>
<proteinExistence type="predicted"/>
<evidence type="ECO:0000256" key="1">
    <source>
        <dbReference type="ARBA" id="ARBA00022884"/>
    </source>
</evidence>
<dbReference type="Proteomes" id="UP000765509">
    <property type="component" value="Unassembled WGS sequence"/>
</dbReference>
<keyword evidence="1" id="KW-0694">RNA-binding</keyword>
<dbReference type="InterPro" id="IPR036397">
    <property type="entry name" value="RNaseH_sf"/>
</dbReference>
<sequence length="182" mass="21309">MTLTDRTVINNILHECHFSVVSQYFSEDRTLERVKACSWWPNLRKDVSDYFQTFERGQKANSATENQFGMMIQIQEPKYPWETVHMDWVKALPPAGDSSFNDCLVLVDSYRKSPTFLPCNKVETAMDTAIMIWNKVMIHTDLFQNIISDRDPKFTSSLWKNLHNIFRKKLSFSTSYHPQTDG</sequence>
<keyword evidence="4" id="KW-1185">Reference proteome</keyword>
<name>A0A9Q3BW80_9BASI</name>
<dbReference type="GO" id="GO:0005634">
    <property type="term" value="C:nucleus"/>
    <property type="evidence" value="ECO:0007669"/>
    <property type="project" value="UniProtKB-ARBA"/>
</dbReference>
<dbReference type="Pfam" id="PF17921">
    <property type="entry name" value="Integrase_H2C2"/>
    <property type="match status" value="1"/>
</dbReference>